<name>A0A3E2MQV1_MYCMR</name>
<sequence length="348" mass="38235">MYNDRIINGVSDEQAAARAAEGASFLARNSEIQSLARTKTQADLDTMVQRSTKEYGAGSGQAESSRRIALGVMDILNGKCPEPVVAAQAVRFEKSDRQGMLVSARYQNSEAGRKARFFSFLDQGDSWITKIIATAIGEEHGFNLGEHVRAGDLTAVRKGEGWKITEQITLEDVIQHIEQAALEPLCDMEYLAGTASGSCMESHKMMINNLKKLDEDPYLVGTDGLRNPYRRGYVAEHILTVPFFRGNTIVLARICKLCVNAFFAANQVDLNKLGTVEPSPSGFGTLGGGPIGKCEYAWDRDAIKSAAEEWKKRNGSAPTDIELQRALQGAKFIGEGTPEARQFRRDHR</sequence>
<reference evidence="1 2" key="1">
    <citation type="journal article" date="2018" name="Sci. Rep.">
        <title>Extensive genomic diversity among Mycobacterium marinum strains revealed by whole genome sequencing.</title>
        <authorList>
            <person name="Das S."/>
            <person name="Pettersson B.M."/>
            <person name="Behra P.R."/>
            <person name="Mallick A."/>
            <person name="Cheramie M."/>
            <person name="Ramesh M."/>
            <person name="Shirreff L."/>
            <person name="DuCote T."/>
            <person name="Dasgupta S."/>
            <person name="Ennis D.G."/>
            <person name="Kirsebom L.A."/>
        </authorList>
    </citation>
    <scope>NUCLEOTIDE SEQUENCE [LARGE SCALE GENOMIC DNA]</scope>
    <source>
        <strain evidence="1 2">Davis1</strain>
    </source>
</reference>
<dbReference type="EMBL" id="PEDF01000176">
    <property type="protein sequence ID" value="RFZ35144.1"/>
    <property type="molecule type" value="Genomic_DNA"/>
</dbReference>
<evidence type="ECO:0000313" key="1">
    <source>
        <dbReference type="EMBL" id="RFZ35144.1"/>
    </source>
</evidence>
<dbReference type="RefSeq" id="WP_142926815.1">
    <property type="nucleotide sequence ID" value="NZ_PEDF01000176.1"/>
</dbReference>
<proteinExistence type="predicted"/>
<comment type="caution">
    <text evidence="1">The sequence shown here is derived from an EMBL/GenBank/DDBJ whole genome shotgun (WGS) entry which is preliminary data.</text>
</comment>
<dbReference type="Proteomes" id="UP000257451">
    <property type="component" value="Unassembled WGS sequence"/>
</dbReference>
<organism evidence="1 2">
    <name type="scientific">Mycobacterium marinum</name>
    <dbReference type="NCBI Taxonomy" id="1781"/>
    <lineage>
        <taxon>Bacteria</taxon>
        <taxon>Bacillati</taxon>
        <taxon>Actinomycetota</taxon>
        <taxon>Actinomycetes</taxon>
        <taxon>Mycobacteriales</taxon>
        <taxon>Mycobacteriaceae</taxon>
        <taxon>Mycobacterium</taxon>
        <taxon>Mycobacterium ulcerans group</taxon>
    </lineage>
</organism>
<dbReference type="AlphaFoldDB" id="A0A3E2MQV1"/>
<gene>
    <name evidence="1" type="ORF">DAVIS_04694</name>
</gene>
<evidence type="ECO:0000313" key="2">
    <source>
        <dbReference type="Proteomes" id="UP000257451"/>
    </source>
</evidence>
<accession>A0A3E2MQV1</accession>
<protein>
    <submittedName>
        <fullName evidence="1">Uncharacterized protein</fullName>
    </submittedName>
</protein>